<dbReference type="Proteomes" id="UP000249203">
    <property type="component" value="Unassembled WGS sequence"/>
</dbReference>
<dbReference type="PANTHER" id="PTHR35810:SF1">
    <property type="entry name" value="CYTOPLASMIC PROTEIN"/>
    <property type="match status" value="1"/>
</dbReference>
<dbReference type="Pfam" id="PF13310">
    <property type="entry name" value="Virulence_RhuM"/>
    <property type="match status" value="1"/>
</dbReference>
<reference evidence="1 2" key="1">
    <citation type="submission" date="2018-06" db="EMBL/GenBank/DDBJ databases">
        <title>Genomic Encyclopedia of Type Strains, Phase III (KMG-III): the genomes of soil and plant-associated and newly described type strains.</title>
        <authorList>
            <person name="Whitman W."/>
        </authorList>
    </citation>
    <scope>NUCLEOTIDE SEQUENCE [LARGE SCALE GENOMIC DNA]</scope>
    <source>
        <strain evidence="1 2">CGMCC 1.15366</strain>
    </source>
</reference>
<dbReference type="InterPro" id="IPR011204">
    <property type="entry name" value="Virulence_RhuM-like"/>
</dbReference>
<protein>
    <submittedName>
        <fullName evidence="1">Virulence RhuM family protein</fullName>
    </submittedName>
</protein>
<dbReference type="PANTHER" id="PTHR35810">
    <property type="entry name" value="CYTOPLASMIC PROTEIN-RELATED"/>
    <property type="match status" value="1"/>
</dbReference>
<comment type="caution">
    <text evidence="1">The sequence shown here is derived from an EMBL/GenBank/DDBJ whole genome shotgun (WGS) entry which is preliminary data.</text>
</comment>
<sequence>MDDERLKNPPVGSSAVPDYFDEMLERIRDIRASERRVYLRVKEIFTMAADYESSNQETNRFFQTIQNKLHYASTAYSAPIAPFLGAV</sequence>
<name>A0A327WXD4_9GAMM</name>
<dbReference type="AlphaFoldDB" id="A0A327WXD4"/>
<proteinExistence type="predicted"/>
<evidence type="ECO:0000313" key="2">
    <source>
        <dbReference type="Proteomes" id="UP000249203"/>
    </source>
</evidence>
<organism evidence="1 2">
    <name type="scientific">Aliidiomarina maris</name>
    <dbReference type="NCBI Taxonomy" id="531312"/>
    <lineage>
        <taxon>Bacteria</taxon>
        <taxon>Pseudomonadati</taxon>
        <taxon>Pseudomonadota</taxon>
        <taxon>Gammaproteobacteria</taxon>
        <taxon>Alteromonadales</taxon>
        <taxon>Idiomarinaceae</taxon>
        <taxon>Aliidiomarina</taxon>
    </lineage>
</organism>
<accession>A0A327WXD4</accession>
<evidence type="ECO:0000313" key="1">
    <source>
        <dbReference type="EMBL" id="RAJ96329.1"/>
    </source>
</evidence>
<gene>
    <name evidence="1" type="ORF">B0I24_10910</name>
</gene>
<dbReference type="EMBL" id="QLMD01000009">
    <property type="protein sequence ID" value="RAJ96329.1"/>
    <property type="molecule type" value="Genomic_DNA"/>
</dbReference>